<protein>
    <submittedName>
        <fullName evidence="1">Uncharacterized protein</fullName>
    </submittedName>
</protein>
<gene>
    <name evidence="1" type="ORF">ATJ78_2132</name>
</gene>
<organism evidence="1 2">
    <name type="scientific">Paramicrobacterium agarici</name>
    <dbReference type="NCBI Taxonomy" id="630514"/>
    <lineage>
        <taxon>Bacteria</taxon>
        <taxon>Bacillati</taxon>
        <taxon>Actinomycetota</taxon>
        <taxon>Actinomycetes</taxon>
        <taxon>Micrococcales</taxon>
        <taxon>Microbacteriaceae</taxon>
        <taxon>Paramicrobacterium</taxon>
    </lineage>
</organism>
<evidence type="ECO:0000313" key="2">
    <source>
        <dbReference type="Proteomes" id="UP000221369"/>
    </source>
</evidence>
<comment type="caution">
    <text evidence="1">The sequence shown here is derived from an EMBL/GenBank/DDBJ whole genome shotgun (WGS) entry which is preliminary data.</text>
</comment>
<proteinExistence type="predicted"/>
<reference evidence="1 2" key="1">
    <citation type="submission" date="2017-10" db="EMBL/GenBank/DDBJ databases">
        <title>Sequencing the genomes of 1000 actinobacteria strains.</title>
        <authorList>
            <person name="Klenk H.-P."/>
        </authorList>
    </citation>
    <scope>NUCLEOTIDE SEQUENCE [LARGE SCALE GENOMIC DNA]</scope>
    <source>
        <strain evidence="1 2">DSM 21798</strain>
    </source>
</reference>
<sequence>MRSAVLRVAPDTAPALLPLASAHALLAAASAHLSRSPLAPGVGDHADARMAVARRIVGRLAAPVDREQYGWTKGDESKARIGFAIIGQRLLECIDEDGSSAVLVTSTWLAVQMDCTIETSGKVLRLLKEAGWIRHVGTIGLSRRWRLGRLPREAGDVAWEHKATVEALAMGIEGDDLADAIRTARRPGWAYNPGLGLRAWLRLLYDSLGVRAAEAPFGVRQWGQLKQALVRELPGLGTRPLTDLLEDADPIARDVRTEREEQLTEQRTVTMARLAEVRAVRDARAARRRDASALARRLRDAVGACPGRIRPGR</sequence>
<accession>A0A2A9DWK8</accession>
<dbReference type="Proteomes" id="UP000221369">
    <property type="component" value="Unassembled WGS sequence"/>
</dbReference>
<dbReference type="EMBL" id="PDJE01000001">
    <property type="protein sequence ID" value="PFG31177.1"/>
    <property type="molecule type" value="Genomic_DNA"/>
</dbReference>
<dbReference type="AlphaFoldDB" id="A0A2A9DWK8"/>
<keyword evidence="2" id="KW-1185">Reference proteome</keyword>
<name>A0A2A9DWK8_9MICO</name>
<evidence type="ECO:0000313" key="1">
    <source>
        <dbReference type="EMBL" id="PFG31177.1"/>
    </source>
</evidence>